<name>A0A8C5TUA5_9PASS</name>
<dbReference type="AlphaFoldDB" id="A0A8C5TUA5"/>
<organism evidence="2 3">
    <name type="scientific">Malurus cyaneus samueli</name>
    <dbReference type="NCBI Taxonomy" id="2593467"/>
    <lineage>
        <taxon>Eukaryota</taxon>
        <taxon>Metazoa</taxon>
        <taxon>Chordata</taxon>
        <taxon>Craniata</taxon>
        <taxon>Vertebrata</taxon>
        <taxon>Euteleostomi</taxon>
        <taxon>Archelosauria</taxon>
        <taxon>Archosauria</taxon>
        <taxon>Dinosauria</taxon>
        <taxon>Saurischia</taxon>
        <taxon>Theropoda</taxon>
        <taxon>Coelurosauria</taxon>
        <taxon>Aves</taxon>
        <taxon>Neognathae</taxon>
        <taxon>Neoaves</taxon>
        <taxon>Telluraves</taxon>
        <taxon>Australaves</taxon>
        <taxon>Passeriformes</taxon>
        <taxon>Meliphagoidea</taxon>
        <taxon>Maluridae</taxon>
        <taxon>Malurus</taxon>
    </lineage>
</organism>
<dbReference type="InterPro" id="IPR029625">
    <property type="entry name" value="FAM169"/>
</dbReference>
<feature type="compositionally biased region" description="Polar residues" evidence="1">
    <location>
        <begin position="375"/>
        <end position="389"/>
    </location>
</feature>
<dbReference type="Ensembl" id="ENSMCST00000012359.1">
    <property type="protein sequence ID" value="ENSMCSP00000012048.1"/>
    <property type="gene ID" value="ENSMCSG00000008486.1"/>
</dbReference>
<reference evidence="2" key="2">
    <citation type="submission" date="2025-09" db="UniProtKB">
        <authorList>
            <consortium name="Ensembl"/>
        </authorList>
    </citation>
    <scope>IDENTIFICATION</scope>
</reference>
<feature type="compositionally biased region" description="Basic and acidic residues" evidence="1">
    <location>
        <begin position="311"/>
        <end position="327"/>
    </location>
</feature>
<feature type="region of interest" description="Disordered" evidence="1">
    <location>
        <begin position="285"/>
        <end position="472"/>
    </location>
</feature>
<feature type="compositionally biased region" description="Basic residues" evidence="1">
    <location>
        <begin position="453"/>
        <end position="472"/>
    </location>
</feature>
<feature type="compositionally biased region" description="Polar residues" evidence="1">
    <location>
        <begin position="398"/>
        <end position="410"/>
    </location>
</feature>
<reference evidence="2" key="1">
    <citation type="submission" date="2025-08" db="UniProtKB">
        <authorList>
            <consortium name="Ensembl"/>
        </authorList>
    </citation>
    <scope>IDENTIFICATION</scope>
</reference>
<evidence type="ECO:0000313" key="3">
    <source>
        <dbReference type="Proteomes" id="UP000694560"/>
    </source>
</evidence>
<keyword evidence="3" id="KW-1185">Reference proteome</keyword>
<dbReference type="PANTHER" id="PTHR22442:SF3">
    <property type="entry name" value="SOLUBLE LAMIN-ASSOCIATED PROTEIN OF 75 KDA"/>
    <property type="match status" value="1"/>
</dbReference>
<dbReference type="PANTHER" id="PTHR22442">
    <property type="match status" value="1"/>
</dbReference>
<evidence type="ECO:0000256" key="1">
    <source>
        <dbReference type="SAM" id="MobiDB-lite"/>
    </source>
</evidence>
<evidence type="ECO:0000313" key="2">
    <source>
        <dbReference type="Ensembl" id="ENSMCSP00000012048.1"/>
    </source>
</evidence>
<feature type="compositionally biased region" description="Basic and acidic residues" evidence="1">
    <location>
        <begin position="287"/>
        <end position="298"/>
    </location>
</feature>
<protein>
    <submittedName>
        <fullName evidence="2">Family with sequence similarity 169 member A</fullName>
    </submittedName>
</protein>
<proteinExistence type="predicted"/>
<sequence>MSFPVDILNNYSHEDLENSAEDYLFNLRWGNPNAPEFFSLQDRRKVPISLTSVGFVPLYGEEQTHKVLALFAPWDSLTAVALYLADQWWSIDDIVRTSVPARQGLHQVKSVGERVVLYVLNRIIYRTQEMDRNEIPFLCHGSSHYAKIMWKKGEAIGFYSVKPKACKQYLEKYPGDKNLLWQVEGGGDWFQRKSIMSIVQKENLKIAGDGSEHLDHGYTHLCWGTIEMPSEPLNGEVADETGKSSLMAEGETVNEVPSGESKLLSENQGKEPETLFVPLILEAPAKPPEDTESEKVLNENDSEVLTEEVTSVEKEGTEDQQESEKTSTENAAAPASKEEPSDNGLPNSVGTETAEESVSENLPSSLEDQNEEAGHNSQEGPAALSQSSLVMVDLEGVSFQQPSGQEAQKNQLEEPSEEPTEQTDHYTQTVAERAADSSSEEAEIEVPIVDRRNLRRKAKGYKGPPKKKGKPS</sequence>
<accession>A0A8C5TUA5</accession>
<feature type="region of interest" description="Disordered" evidence="1">
    <location>
        <begin position="248"/>
        <end position="271"/>
    </location>
</feature>
<dbReference type="Proteomes" id="UP000694560">
    <property type="component" value="Unplaced"/>
</dbReference>